<dbReference type="EMBL" id="AJWZ01011056">
    <property type="protein sequence ID" value="EKC46645.1"/>
    <property type="molecule type" value="Genomic_DNA"/>
</dbReference>
<proteinExistence type="predicted"/>
<organism evidence="1">
    <name type="scientific">human gut metagenome</name>
    <dbReference type="NCBI Taxonomy" id="408170"/>
    <lineage>
        <taxon>unclassified sequences</taxon>
        <taxon>metagenomes</taxon>
        <taxon>organismal metagenomes</taxon>
    </lineage>
</organism>
<name>K1RZ02_9ZZZZ</name>
<gene>
    <name evidence="1" type="ORF">OBE_16150</name>
</gene>
<sequence length="161" mass="18087">NKILKLPDNGVENNRIGGEYIWDAKLGKHTWQGGLQEGGRIGDLFAYKMIGVYSTDEEAQNANEPIDNVITVPDKTKYGGDAKWQDTDGNGVIDSKDRVYVGNIYPDWTGGINTSLSYKGFDLYCRLDFTLGHTIYNFAKGFLDYNWQGDNNMTKDVVNRS</sequence>
<accession>K1RZ02</accession>
<comment type="caution">
    <text evidence="1">The sequence shown here is derived from an EMBL/GenBank/DDBJ whole genome shotgun (WGS) entry which is preliminary data.</text>
</comment>
<reference evidence="1" key="1">
    <citation type="journal article" date="2013" name="Environ. Microbiol.">
        <title>Microbiota from the distal guts of lean and obese adolescents exhibit partial functional redundancy besides clear differences in community structure.</title>
        <authorList>
            <person name="Ferrer M."/>
            <person name="Ruiz A."/>
            <person name="Lanza F."/>
            <person name="Haange S.B."/>
            <person name="Oberbach A."/>
            <person name="Till H."/>
            <person name="Bargiela R."/>
            <person name="Campoy C."/>
            <person name="Segura M.T."/>
            <person name="Richter M."/>
            <person name="von Bergen M."/>
            <person name="Seifert J."/>
            <person name="Suarez A."/>
        </authorList>
    </citation>
    <scope>NUCLEOTIDE SEQUENCE</scope>
</reference>
<protein>
    <recommendedName>
        <fullName evidence="2">TonB-dependent receptor</fullName>
    </recommendedName>
</protein>
<dbReference type="AlphaFoldDB" id="K1RZ02"/>
<evidence type="ECO:0000313" key="1">
    <source>
        <dbReference type="EMBL" id="EKC46645.1"/>
    </source>
</evidence>
<feature type="non-terminal residue" evidence="1">
    <location>
        <position position="1"/>
    </location>
</feature>
<evidence type="ECO:0008006" key="2">
    <source>
        <dbReference type="Google" id="ProtNLM"/>
    </source>
</evidence>